<comment type="catalytic activity">
    <reaction evidence="9">
        <text>uridine + ATP = UMP + ADP + H(+)</text>
        <dbReference type="Rhea" id="RHEA:16825"/>
        <dbReference type="ChEBI" id="CHEBI:15378"/>
        <dbReference type="ChEBI" id="CHEBI:16704"/>
        <dbReference type="ChEBI" id="CHEBI:30616"/>
        <dbReference type="ChEBI" id="CHEBI:57865"/>
        <dbReference type="ChEBI" id="CHEBI:456216"/>
        <dbReference type="EC" id="2.7.1.48"/>
    </reaction>
</comment>
<dbReference type="CDD" id="cd02023">
    <property type="entry name" value="UMPK"/>
    <property type="match status" value="1"/>
</dbReference>
<evidence type="ECO:0000256" key="10">
    <source>
        <dbReference type="SAM" id="MobiDB-lite"/>
    </source>
</evidence>
<evidence type="ECO:0000256" key="2">
    <source>
        <dbReference type="ARBA" id="ARBA00005408"/>
    </source>
</evidence>
<gene>
    <name evidence="12" type="ORF">CDAUBV1_LOCUS9575</name>
</gene>
<dbReference type="EC" id="2.7.1.48" evidence="3"/>
<comment type="catalytic activity">
    <reaction evidence="8">
        <text>cytidine + ATP = CMP + ADP + H(+)</text>
        <dbReference type="Rhea" id="RHEA:24674"/>
        <dbReference type="ChEBI" id="CHEBI:15378"/>
        <dbReference type="ChEBI" id="CHEBI:17562"/>
        <dbReference type="ChEBI" id="CHEBI:30616"/>
        <dbReference type="ChEBI" id="CHEBI:60377"/>
        <dbReference type="ChEBI" id="CHEBI:456216"/>
        <dbReference type="EC" id="2.7.1.48"/>
    </reaction>
</comment>
<evidence type="ECO:0000256" key="9">
    <source>
        <dbReference type="ARBA" id="ARBA00048909"/>
    </source>
</evidence>
<keyword evidence="5" id="KW-0547">Nucleotide-binding</keyword>
<name>A0AAV2TH62_CALDB</name>
<accession>A0AAV2TH62</accession>
<dbReference type="GO" id="GO:0005524">
    <property type="term" value="F:ATP binding"/>
    <property type="evidence" value="ECO:0007669"/>
    <property type="project" value="UniProtKB-KW"/>
</dbReference>
<dbReference type="Pfam" id="PF00485">
    <property type="entry name" value="PRK"/>
    <property type="match status" value="1"/>
</dbReference>
<comment type="caution">
    <text evidence="12">The sequence shown here is derived from an EMBL/GenBank/DDBJ whole genome shotgun (WGS) entry which is preliminary data.</text>
</comment>
<dbReference type="GO" id="GO:0004849">
    <property type="term" value="F:uridine kinase activity"/>
    <property type="evidence" value="ECO:0007669"/>
    <property type="project" value="UniProtKB-EC"/>
</dbReference>
<protein>
    <recommendedName>
        <fullName evidence="3">uridine/cytidine kinase</fullName>
        <ecNumber evidence="3">2.7.1.48</ecNumber>
    </recommendedName>
</protein>
<feature type="compositionally biased region" description="Polar residues" evidence="10">
    <location>
        <begin position="224"/>
        <end position="237"/>
    </location>
</feature>
<dbReference type="AlphaFoldDB" id="A0AAV2TH62"/>
<evidence type="ECO:0000256" key="3">
    <source>
        <dbReference type="ARBA" id="ARBA00012137"/>
    </source>
</evidence>
<dbReference type="InterPro" id="IPR006083">
    <property type="entry name" value="PRK/URK"/>
</dbReference>
<evidence type="ECO:0000256" key="8">
    <source>
        <dbReference type="ARBA" id="ARBA00047436"/>
    </source>
</evidence>
<evidence type="ECO:0000256" key="7">
    <source>
        <dbReference type="ARBA" id="ARBA00022840"/>
    </source>
</evidence>
<dbReference type="NCBIfam" id="NF004018">
    <property type="entry name" value="PRK05480.1"/>
    <property type="match status" value="1"/>
</dbReference>
<keyword evidence="4" id="KW-0808">Transferase</keyword>
<dbReference type="FunFam" id="3.40.50.300:FF:001802">
    <property type="entry name" value="Uridine-cytidine kinase 1"/>
    <property type="match status" value="1"/>
</dbReference>
<evidence type="ECO:0000256" key="5">
    <source>
        <dbReference type="ARBA" id="ARBA00022741"/>
    </source>
</evidence>
<sequence>MIFAKVSKPFMIGISGGAASGKTEACRKITDVLRQKSSGKLAVVLSLSSFYRELAPEERMLAEKGQFDYDHPNSFDFKYLLEVLRKIKQHENVTLQLYDCSAYSKYTHNVQEIPSDVDVVIVEGILTFYQKDIRDMFDLKIFIESDADTRLCRKVLSDVSERGRSLEVVLDNYFKFVKPAFEEFCLPTKKYADVILPRAPDNSVGVDLITEHLIQMVNEIPMTSTQGGTRMRNQSESCVGAIRPH</sequence>
<organism evidence="12 13">
    <name type="scientific">Calicophoron daubneyi</name>
    <name type="common">Rumen fluke</name>
    <name type="synonym">Paramphistomum daubneyi</name>
    <dbReference type="NCBI Taxonomy" id="300641"/>
    <lineage>
        <taxon>Eukaryota</taxon>
        <taxon>Metazoa</taxon>
        <taxon>Spiralia</taxon>
        <taxon>Lophotrochozoa</taxon>
        <taxon>Platyhelminthes</taxon>
        <taxon>Trematoda</taxon>
        <taxon>Digenea</taxon>
        <taxon>Plagiorchiida</taxon>
        <taxon>Pronocephalata</taxon>
        <taxon>Paramphistomoidea</taxon>
        <taxon>Paramphistomidae</taxon>
        <taxon>Calicophoron</taxon>
    </lineage>
</organism>
<dbReference type="Proteomes" id="UP001497525">
    <property type="component" value="Unassembled WGS sequence"/>
</dbReference>
<dbReference type="Gene3D" id="3.40.50.300">
    <property type="entry name" value="P-loop containing nucleotide triphosphate hydrolases"/>
    <property type="match status" value="1"/>
</dbReference>
<proteinExistence type="inferred from homology"/>
<reference evidence="12" key="1">
    <citation type="submission" date="2024-06" db="EMBL/GenBank/DDBJ databases">
        <authorList>
            <person name="Liu X."/>
            <person name="Lenzi L."/>
            <person name="Haldenby T S."/>
            <person name="Uol C."/>
        </authorList>
    </citation>
    <scope>NUCLEOTIDE SEQUENCE</scope>
</reference>
<dbReference type="InterPro" id="IPR027417">
    <property type="entry name" value="P-loop_NTPase"/>
</dbReference>
<dbReference type="SUPFAM" id="SSF52540">
    <property type="entry name" value="P-loop containing nucleoside triphosphate hydrolases"/>
    <property type="match status" value="1"/>
</dbReference>
<keyword evidence="7" id="KW-0067">ATP-binding</keyword>
<evidence type="ECO:0000313" key="13">
    <source>
        <dbReference type="Proteomes" id="UP001497525"/>
    </source>
</evidence>
<feature type="domain" description="Phosphoribulokinase/uridine kinase" evidence="11">
    <location>
        <begin position="11"/>
        <end position="204"/>
    </location>
</feature>
<evidence type="ECO:0000256" key="1">
    <source>
        <dbReference type="ARBA" id="ARBA00004690"/>
    </source>
</evidence>
<evidence type="ECO:0000313" key="12">
    <source>
        <dbReference type="EMBL" id="CAL5135431.1"/>
    </source>
</evidence>
<comment type="similarity">
    <text evidence="2">Belongs to the uridine kinase family.</text>
</comment>
<evidence type="ECO:0000256" key="6">
    <source>
        <dbReference type="ARBA" id="ARBA00022777"/>
    </source>
</evidence>
<evidence type="ECO:0000259" key="11">
    <source>
        <dbReference type="Pfam" id="PF00485"/>
    </source>
</evidence>
<feature type="region of interest" description="Disordered" evidence="10">
    <location>
        <begin position="224"/>
        <end position="245"/>
    </location>
</feature>
<dbReference type="EMBL" id="CAXLJL010000267">
    <property type="protein sequence ID" value="CAL5135431.1"/>
    <property type="molecule type" value="Genomic_DNA"/>
</dbReference>
<comment type="pathway">
    <text evidence="1">Pyrimidine metabolism; UMP biosynthesis via salvage pathway; UMP from uridine: step 1/1.</text>
</comment>
<dbReference type="PRINTS" id="PR00988">
    <property type="entry name" value="URIDINKINASE"/>
</dbReference>
<keyword evidence="6" id="KW-0418">Kinase</keyword>
<dbReference type="PANTHER" id="PTHR10285">
    <property type="entry name" value="URIDINE KINASE"/>
    <property type="match status" value="1"/>
</dbReference>
<dbReference type="InterPro" id="IPR000764">
    <property type="entry name" value="Uridine_kinase-like"/>
</dbReference>
<evidence type="ECO:0000256" key="4">
    <source>
        <dbReference type="ARBA" id="ARBA00022679"/>
    </source>
</evidence>